<proteinExistence type="predicted"/>
<dbReference type="EMBL" id="CAJJDO010000061">
    <property type="protein sequence ID" value="CAD8174637.1"/>
    <property type="molecule type" value="Genomic_DNA"/>
</dbReference>
<dbReference type="CDD" id="cd22749">
    <property type="entry name" value="Otubain_C65"/>
    <property type="match status" value="1"/>
</dbReference>
<dbReference type="Proteomes" id="UP000689195">
    <property type="component" value="Unassembled WGS sequence"/>
</dbReference>
<protein>
    <submittedName>
        <fullName evidence="2">Uncharacterized protein</fullName>
    </submittedName>
</protein>
<feature type="compositionally biased region" description="Basic and acidic residues" evidence="1">
    <location>
        <begin position="1"/>
        <end position="10"/>
    </location>
</feature>
<evidence type="ECO:0000256" key="1">
    <source>
        <dbReference type="SAM" id="MobiDB-lite"/>
    </source>
</evidence>
<organism evidence="2 3">
    <name type="scientific">Paramecium pentaurelia</name>
    <dbReference type="NCBI Taxonomy" id="43138"/>
    <lineage>
        <taxon>Eukaryota</taxon>
        <taxon>Sar</taxon>
        <taxon>Alveolata</taxon>
        <taxon>Ciliophora</taxon>
        <taxon>Intramacronucleata</taxon>
        <taxon>Oligohymenophorea</taxon>
        <taxon>Peniculida</taxon>
        <taxon>Parameciidae</taxon>
        <taxon>Paramecium</taxon>
    </lineage>
</organism>
<dbReference type="AlphaFoldDB" id="A0A8S1VCX0"/>
<dbReference type="OrthoDB" id="18915at2759"/>
<reference evidence="2" key="1">
    <citation type="submission" date="2021-01" db="EMBL/GenBank/DDBJ databases">
        <authorList>
            <consortium name="Genoscope - CEA"/>
            <person name="William W."/>
        </authorList>
    </citation>
    <scope>NUCLEOTIDE SEQUENCE</scope>
</reference>
<name>A0A8S1VCX0_9CILI</name>
<keyword evidence="3" id="KW-1185">Reference proteome</keyword>
<feature type="region of interest" description="Disordered" evidence="1">
    <location>
        <begin position="1"/>
        <end position="36"/>
    </location>
</feature>
<dbReference type="Pfam" id="PF10275">
    <property type="entry name" value="Peptidase_C65"/>
    <property type="match status" value="1"/>
</dbReference>
<evidence type="ECO:0000313" key="2">
    <source>
        <dbReference type="EMBL" id="CAD8174637.1"/>
    </source>
</evidence>
<evidence type="ECO:0000313" key="3">
    <source>
        <dbReference type="Proteomes" id="UP000689195"/>
    </source>
</evidence>
<comment type="caution">
    <text evidence="2">The sequence shown here is derived from an EMBL/GenBank/DDBJ whole genome shotgun (WGS) entry which is preliminary data.</text>
</comment>
<accession>A0A8S1VCX0</accession>
<gene>
    <name evidence="2" type="ORF">PPENT_87.1.T0610205</name>
</gene>
<feature type="compositionally biased region" description="Polar residues" evidence="1">
    <location>
        <begin position="12"/>
        <end position="30"/>
    </location>
</feature>
<sequence>MYQKSGKIEHMYNNQTSQQKQSELQTGNNDNRFKYPNLDSQIRYTNRELFMQGGTNSTIKDHQKPKIFDTQNQSSAIKSNQFVTRFPFQIPNSPQCDRQDQKPNDNVKKCYTTNINSNLQMPYNNQYNNNYYQQRMVQIEQQSDMNQTLPINHQIFSYDVAQQMESKQQNNFSLEQNKKSEQQYNGNTIPFYDKLVEKKDQFQEVLIKSKFEDQQKQSHDQIKHQYVEQSIIISECNLMELKNREISTIKNFKKTIGIINTENQKESPNKQYIEVEKIQSQPINEIVLQKQNSIDQTQTGNKLIETIKVNCIENLQCQEIMEVMKFYDDDDEKNIEEPVKVSNFVTAKIQQRGEKQLQQFNQVNQPSQRCSALEFEVLEKMNQVRQNRVNGMKVDYFGVVEILEKSDCITDLVAEKSIIQLIITQFPYLRRVRGDGNCLFSSLLFPYLELIYINNLFDAVLNQFVAHEIYWNKATMIDRPMVFTLIKKIFQELKKFSKKYSNDLILFSELILHYINKINGFYDILIIFMRSTIIQSYKLYSKQGEYQYFLDENTSEEFLEKNSSFEEEGDFLSIQFFCEITQLKVKLINFSDKHPIQSMQILEPKINKVRNDQHNFITLKYNEGHYDILYSRMLKQMQIKQEERPLPQIQFTPLY</sequence>
<dbReference type="InterPro" id="IPR019400">
    <property type="entry name" value="Peptidase_C65_otubain"/>
</dbReference>